<dbReference type="SUPFAM" id="SSF52540">
    <property type="entry name" value="P-loop containing nucleoside triphosphate hydrolases"/>
    <property type="match status" value="1"/>
</dbReference>
<dbReference type="AlphaFoldDB" id="D4M6J6"/>
<dbReference type="EMBL" id="FP929055">
    <property type="protein sequence ID" value="CBL26858.1"/>
    <property type="molecule type" value="Genomic_DNA"/>
</dbReference>
<dbReference type="PATRIC" id="fig|657313.3.peg.2263"/>
<dbReference type="Proteomes" id="UP000008956">
    <property type="component" value="Chromosome"/>
</dbReference>
<gene>
    <name evidence="1" type="ORF">RTO_23680</name>
</gene>
<protein>
    <recommendedName>
        <fullName evidence="3">Tetratricopeptide repeat</fullName>
    </recommendedName>
</protein>
<evidence type="ECO:0000313" key="2">
    <source>
        <dbReference type="Proteomes" id="UP000008956"/>
    </source>
</evidence>
<evidence type="ECO:0008006" key="3">
    <source>
        <dbReference type="Google" id="ProtNLM"/>
    </source>
</evidence>
<dbReference type="HOGENOM" id="CLU_363646_0_0_9"/>
<reference evidence="1 2" key="2">
    <citation type="submission" date="2010-03" db="EMBL/GenBank/DDBJ databases">
        <authorList>
            <person name="Pajon A."/>
        </authorList>
    </citation>
    <scope>NUCLEOTIDE SEQUENCE [LARGE SCALE GENOMIC DNA]</scope>
    <source>
        <strain evidence="1 2">L2-14</strain>
    </source>
</reference>
<sequence>MFFFNETTANNLNVLLNNDYSFKLIILWGERGNGKTFTIHSVLENNHIKTKEIIFSEENMFPFDIVESLSTPINDEDTVLIQYSQLLKEDYCLIFQNMEFCDMDSQRLLYRLIKYHKNNDQKACIVLEYNTLQEPDDILCSLAKPNNIICIANPNKNSFYGYYTMCFDDTPKAKILFEKILQITHGNILDFFTTLNIMQYMDILHDTDKGLAYNNTAYKIPSSLLDLYIDLFDSLKEYAREPLISAAPFSKQIYSTIIQGIYYNYDNFEEYLHFLCEKGCFILKNNADNNKDLQLFQSHYIFADEYARKAVIARLEPEKVEKIISRYYGHLDSLYNNKHIYNNLKESDKILLLSKLTKRRQDRIKINQIDYITELMEYYYKRFMYLNVIKQADTLLESRIVNNQQLNNISHKFWVVFFDALLAVGEYERILGYKEQFSAEDLNYRIAVALYNYGQPADALKLLENELSGTKEYKGDVYNLAASIYDWLGNNKKSTDLFKKAFIYCNNDRLKYQLYKKYSMYIDFRIPECREKMYSAMEFYKTRNLKQYAECLHNYGTGCVMIQNYDEAEKNLELSIKMLSKICSNEIYYPLNSLAILYCYKGERYKAAINVLKKALKCDIDVSFCELAVHNNLFNIGIHIKDMDFVKAEKNILELLLKKECSDLHSISKDRSDIQHQLRQFYYNCALLSMLENNDEEALGYFIKAKECSTYHSVILYSVEKNIIDLKTKLGKNRFMAKFREKKIPAPTELEKYIYNNKSYLCEIMFWG</sequence>
<dbReference type="RefSeq" id="WP_015529438.1">
    <property type="nucleotide sequence ID" value="NC_021015.1"/>
</dbReference>
<dbReference type="Gene3D" id="1.25.40.10">
    <property type="entry name" value="Tetratricopeptide repeat domain"/>
    <property type="match status" value="1"/>
</dbReference>
<reference evidence="1 2" key="1">
    <citation type="submission" date="2010-03" db="EMBL/GenBank/DDBJ databases">
        <title>The genome sequence of Ruminococcus torques L2-14.</title>
        <authorList>
            <consortium name="metaHIT consortium -- http://www.metahit.eu/"/>
            <person name="Pajon A."/>
            <person name="Turner K."/>
            <person name="Parkhill J."/>
            <person name="Duncan S."/>
            <person name="Flint H."/>
        </authorList>
    </citation>
    <scope>NUCLEOTIDE SEQUENCE [LARGE SCALE GENOMIC DNA]</scope>
    <source>
        <strain evidence="1 2">L2-14</strain>
    </source>
</reference>
<proteinExistence type="predicted"/>
<evidence type="ECO:0000313" key="1">
    <source>
        <dbReference type="EMBL" id="CBL26858.1"/>
    </source>
</evidence>
<dbReference type="SUPFAM" id="SSF48452">
    <property type="entry name" value="TPR-like"/>
    <property type="match status" value="1"/>
</dbReference>
<accession>D4M6J6</accession>
<dbReference type="KEGG" id="rto:RTO_23680"/>
<organism evidence="1 2">
    <name type="scientific">[Ruminococcus] torques L2-14</name>
    <dbReference type="NCBI Taxonomy" id="657313"/>
    <lineage>
        <taxon>Bacteria</taxon>
        <taxon>Bacillati</taxon>
        <taxon>Bacillota</taxon>
        <taxon>Clostridia</taxon>
        <taxon>Lachnospirales</taxon>
        <taxon>Lachnospiraceae</taxon>
        <taxon>Mediterraneibacter</taxon>
    </lineage>
</organism>
<name>D4M6J6_9FIRM</name>
<dbReference type="InterPro" id="IPR011990">
    <property type="entry name" value="TPR-like_helical_dom_sf"/>
</dbReference>
<dbReference type="InterPro" id="IPR027417">
    <property type="entry name" value="P-loop_NTPase"/>
</dbReference>